<keyword evidence="10" id="KW-1185">Reference proteome</keyword>
<dbReference type="Pfam" id="PF00550">
    <property type="entry name" value="PP-binding"/>
    <property type="match status" value="1"/>
</dbReference>
<dbReference type="GO" id="GO:0006633">
    <property type="term" value="P:fatty acid biosynthetic process"/>
    <property type="evidence" value="ECO:0007669"/>
    <property type="project" value="InterPro"/>
</dbReference>
<dbReference type="SMART" id="SM00825">
    <property type="entry name" value="PKS_KS"/>
    <property type="match status" value="1"/>
</dbReference>
<keyword evidence="6" id="KW-0511">Multifunctional enzyme</keyword>
<keyword evidence="2" id="KW-0597">Phosphoprotein</keyword>
<dbReference type="CDD" id="cd00833">
    <property type="entry name" value="PKS"/>
    <property type="match status" value="1"/>
</dbReference>
<evidence type="ECO:0000256" key="2">
    <source>
        <dbReference type="ARBA" id="ARBA00022553"/>
    </source>
</evidence>
<dbReference type="Gene3D" id="1.10.1200.10">
    <property type="entry name" value="ACP-like"/>
    <property type="match status" value="1"/>
</dbReference>
<dbReference type="GO" id="GO:0004315">
    <property type="term" value="F:3-oxoacyl-[acyl-carrier-protein] synthase activity"/>
    <property type="evidence" value="ECO:0007669"/>
    <property type="project" value="InterPro"/>
</dbReference>
<dbReference type="InterPro" id="IPR045851">
    <property type="entry name" value="AMP-bd_C_sf"/>
</dbReference>
<dbReference type="PROSITE" id="PS00455">
    <property type="entry name" value="AMP_BINDING"/>
    <property type="match status" value="1"/>
</dbReference>
<dbReference type="Gene3D" id="3.30.559.10">
    <property type="entry name" value="Chloramphenicol acetyltransferase-like domain"/>
    <property type="match status" value="1"/>
</dbReference>
<dbReference type="InterPro" id="IPR014031">
    <property type="entry name" value="Ketoacyl_synth_C"/>
</dbReference>
<evidence type="ECO:0000256" key="3">
    <source>
        <dbReference type="ARBA" id="ARBA00022598"/>
    </source>
</evidence>
<dbReference type="Gene3D" id="3.40.50.980">
    <property type="match status" value="2"/>
</dbReference>
<name>A0AAD6UIY4_9AGAR</name>
<dbReference type="SUPFAM" id="SSF53901">
    <property type="entry name" value="Thiolase-like"/>
    <property type="match status" value="1"/>
</dbReference>
<dbReference type="GO" id="GO:0005737">
    <property type="term" value="C:cytoplasm"/>
    <property type="evidence" value="ECO:0007669"/>
    <property type="project" value="TreeGrafter"/>
</dbReference>
<dbReference type="PROSITE" id="PS50075">
    <property type="entry name" value="CARRIER"/>
    <property type="match status" value="1"/>
</dbReference>
<dbReference type="Gene3D" id="3.40.50.1820">
    <property type="entry name" value="alpha/beta hydrolase"/>
    <property type="match status" value="1"/>
</dbReference>
<proteinExistence type="predicted"/>
<organism evidence="9 10">
    <name type="scientific">Mycena belliarum</name>
    <dbReference type="NCBI Taxonomy" id="1033014"/>
    <lineage>
        <taxon>Eukaryota</taxon>
        <taxon>Fungi</taxon>
        <taxon>Dikarya</taxon>
        <taxon>Basidiomycota</taxon>
        <taxon>Agaricomycotina</taxon>
        <taxon>Agaricomycetes</taxon>
        <taxon>Agaricomycetidae</taxon>
        <taxon>Agaricales</taxon>
        <taxon>Marasmiineae</taxon>
        <taxon>Mycenaceae</taxon>
        <taxon>Mycena</taxon>
    </lineage>
</organism>
<reference evidence="9" key="1">
    <citation type="submission" date="2023-03" db="EMBL/GenBank/DDBJ databases">
        <title>Massive genome expansion in bonnet fungi (Mycena s.s.) driven by repeated elements and novel gene families across ecological guilds.</title>
        <authorList>
            <consortium name="Lawrence Berkeley National Laboratory"/>
            <person name="Harder C.B."/>
            <person name="Miyauchi S."/>
            <person name="Viragh M."/>
            <person name="Kuo A."/>
            <person name="Thoen E."/>
            <person name="Andreopoulos B."/>
            <person name="Lu D."/>
            <person name="Skrede I."/>
            <person name="Drula E."/>
            <person name="Henrissat B."/>
            <person name="Morin E."/>
            <person name="Kohler A."/>
            <person name="Barry K."/>
            <person name="LaButti K."/>
            <person name="Morin E."/>
            <person name="Salamov A."/>
            <person name="Lipzen A."/>
            <person name="Mereny Z."/>
            <person name="Hegedus B."/>
            <person name="Baldrian P."/>
            <person name="Stursova M."/>
            <person name="Weitz H."/>
            <person name="Taylor A."/>
            <person name="Grigoriev I.V."/>
            <person name="Nagy L.G."/>
            <person name="Martin F."/>
            <person name="Kauserud H."/>
        </authorList>
    </citation>
    <scope>NUCLEOTIDE SEQUENCE</scope>
    <source>
        <strain evidence="9">CBHHK173m</strain>
    </source>
</reference>
<dbReference type="InterPro" id="IPR001242">
    <property type="entry name" value="Condensation_dom"/>
</dbReference>
<dbReference type="SUPFAM" id="SSF47336">
    <property type="entry name" value="ACP-like"/>
    <property type="match status" value="1"/>
</dbReference>
<dbReference type="InterPro" id="IPR016039">
    <property type="entry name" value="Thiolase-like"/>
</dbReference>
<dbReference type="SUPFAM" id="SSF56801">
    <property type="entry name" value="Acetyl-CoA synthetase-like"/>
    <property type="match status" value="1"/>
</dbReference>
<dbReference type="InterPro" id="IPR029058">
    <property type="entry name" value="AB_hydrolase_fold"/>
</dbReference>
<feature type="domain" description="Carrier" evidence="7">
    <location>
        <begin position="940"/>
        <end position="1016"/>
    </location>
</feature>
<dbReference type="Gene3D" id="3.30.300.30">
    <property type="match status" value="1"/>
</dbReference>
<gene>
    <name evidence="9" type="ORF">B0H15DRAFT_797266</name>
</gene>
<dbReference type="InterPro" id="IPR020845">
    <property type="entry name" value="AMP-binding_CS"/>
</dbReference>
<dbReference type="Pfam" id="PF00109">
    <property type="entry name" value="ketoacyl-synt"/>
    <property type="match status" value="1"/>
</dbReference>
<keyword evidence="1" id="KW-0596">Phosphopantetheine</keyword>
<evidence type="ECO:0000256" key="4">
    <source>
        <dbReference type="ARBA" id="ARBA00022679"/>
    </source>
</evidence>
<evidence type="ECO:0000313" key="9">
    <source>
        <dbReference type="EMBL" id="KAJ7098559.1"/>
    </source>
</evidence>
<dbReference type="InterPro" id="IPR014030">
    <property type="entry name" value="Ketoacyl_synth_N"/>
</dbReference>
<dbReference type="SUPFAM" id="SSF52777">
    <property type="entry name" value="CoA-dependent acyltransferases"/>
    <property type="match status" value="2"/>
</dbReference>
<evidence type="ECO:0000256" key="5">
    <source>
        <dbReference type="ARBA" id="ARBA00023026"/>
    </source>
</evidence>
<dbReference type="Gene3D" id="3.30.559.30">
    <property type="entry name" value="Nonribosomal peptide synthetase, condensation domain"/>
    <property type="match status" value="1"/>
</dbReference>
<protein>
    <recommendedName>
        <fullName evidence="11">Non-ribosomal peptide synthetase</fullName>
    </recommendedName>
</protein>
<dbReference type="PANTHER" id="PTHR45527:SF1">
    <property type="entry name" value="FATTY ACID SYNTHASE"/>
    <property type="match status" value="1"/>
</dbReference>
<evidence type="ECO:0000313" key="10">
    <source>
        <dbReference type="Proteomes" id="UP001222325"/>
    </source>
</evidence>
<evidence type="ECO:0000256" key="6">
    <source>
        <dbReference type="ARBA" id="ARBA00023268"/>
    </source>
</evidence>
<keyword evidence="4" id="KW-0808">Transferase</keyword>
<dbReference type="InterPro" id="IPR036736">
    <property type="entry name" value="ACP-like_sf"/>
</dbReference>
<dbReference type="InterPro" id="IPR023213">
    <property type="entry name" value="CAT-like_dom_sf"/>
</dbReference>
<dbReference type="SUPFAM" id="SSF53474">
    <property type="entry name" value="alpha/beta-Hydrolases"/>
    <property type="match status" value="1"/>
</dbReference>
<dbReference type="Pfam" id="PF02801">
    <property type="entry name" value="Ketoacyl-synt_C"/>
    <property type="match status" value="1"/>
</dbReference>
<dbReference type="InterPro" id="IPR018201">
    <property type="entry name" value="Ketoacyl_synth_AS"/>
</dbReference>
<dbReference type="Pfam" id="PF00501">
    <property type="entry name" value="AMP-binding"/>
    <property type="match status" value="1"/>
</dbReference>
<dbReference type="GO" id="GO:0043041">
    <property type="term" value="P:amino acid activation for nonribosomal peptide biosynthetic process"/>
    <property type="evidence" value="ECO:0007669"/>
    <property type="project" value="TreeGrafter"/>
</dbReference>
<dbReference type="PROSITE" id="PS00606">
    <property type="entry name" value="KS3_1"/>
    <property type="match status" value="1"/>
</dbReference>
<dbReference type="Proteomes" id="UP001222325">
    <property type="component" value="Unassembled WGS sequence"/>
</dbReference>
<dbReference type="GO" id="GO:0016874">
    <property type="term" value="F:ligase activity"/>
    <property type="evidence" value="ECO:0007669"/>
    <property type="project" value="UniProtKB-KW"/>
</dbReference>
<dbReference type="InterPro" id="IPR020841">
    <property type="entry name" value="PKS_Beta-ketoAc_synthase_dom"/>
</dbReference>
<comment type="caution">
    <text evidence="9">The sequence shown here is derived from an EMBL/GenBank/DDBJ whole genome shotgun (WGS) entry which is preliminary data.</text>
</comment>
<evidence type="ECO:0000259" key="7">
    <source>
        <dbReference type="PROSITE" id="PS50075"/>
    </source>
</evidence>
<dbReference type="Gene3D" id="3.40.47.10">
    <property type="match status" value="1"/>
</dbReference>
<keyword evidence="3" id="KW-0436">Ligase</keyword>
<dbReference type="GO" id="GO:0031177">
    <property type="term" value="F:phosphopantetheine binding"/>
    <property type="evidence" value="ECO:0007669"/>
    <property type="project" value="TreeGrafter"/>
</dbReference>
<dbReference type="PANTHER" id="PTHR45527">
    <property type="entry name" value="NONRIBOSOMAL PEPTIDE SYNTHETASE"/>
    <property type="match status" value="1"/>
</dbReference>
<dbReference type="Pfam" id="PF00668">
    <property type="entry name" value="Condensation"/>
    <property type="match status" value="1"/>
</dbReference>
<evidence type="ECO:0000256" key="1">
    <source>
        <dbReference type="ARBA" id="ARBA00022450"/>
    </source>
</evidence>
<dbReference type="PROSITE" id="PS52004">
    <property type="entry name" value="KS3_2"/>
    <property type="match status" value="1"/>
</dbReference>
<keyword evidence="5" id="KW-0843">Virulence</keyword>
<dbReference type="InterPro" id="IPR009081">
    <property type="entry name" value="PP-bd_ACP"/>
</dbReference>
<dbReference type="GO" id="GO:0044550">
    <property type="term" value="P:secondary metabolite biosynthetic process"/>
    <property type="evidence" value="ECO:0007669"/>
    <property type="project" value="TreeGrafter"/>
</dbReference>
<evidence type="ECO:0000259" key="8">
    <source>
        <dbReference type="PROSITE" id="PS52004"/>
    </source>
</evidence>
<evidence type="ECO:0008006" key="11">
    <source>
        <dbReference type="Google" id="ProtNLM"/>
    </source>
</evidence>
<accession>A0AAD6UIY4</accession>
<dbReference type="InterPro" id="IPR000873">
    <property type="entry name" value="AMP-dep_synth/lig_dom"/>
</dbReference>
<sequence length="1937" mass="207722">MRLITGPPHPGTTSFSLADAAFSNAALLYPMTRTQLGLWAEFQSDPTHTKYNLSLRCTFNAEGVPEASSMIGRIYEAVRHLTQRHAMLRSSFHAAQPGRLEAPFVMEHIADSFNPVIQTVVVTHSKRDAVLIPILHSPINITDMCAVRWVIAFDPAAPAVDIYLCAHHIALDGCSMAFLSDELATLVDSPATPATVRPPFSCATQMEQAFMASEAYKLAADFWLSQLAQVQPIVWKAFDSSTQGSRSPEVSQVPYRSIQDWATFSQQELVAWGTQYKTSWFRLIIAVVGLTIRQVSETQPGADHAVTVAFGGRTLSTALSIGNFANAMPIRVPLAKALNGPIGSSNGTILDLVKSISKQLSVAKKHDRFSFADLARIRNRGGVAMLTPQVAVTLSPKLSRDEFELFPVEGPYELLFCLLEGRDTVELGVIYDPKVFSVDTMSLMKSTFLQLRNLSTENPQVGLADIHTVQDHLPHLLPPVDFNNEAAISKARFIGWFEAQAHHYPERTALTSAERNASISYGDLNASANRMAKHLISKGIVAGNVVLLHLARGFPVMEWILAVMKSGAAFAVIDQSHPLERSVAVLELAEPSILVDDGEGKDLATAAKSAQVDVIETQQLNLPPTWGDEVHVTTADDDLTYIVFTSGSTGKPKAVEVEHRNLSHFVADAFAAGYCALGAGSRTLQFSNFAFDAAVLEWAQTLAVGGTLCFADVPAGLVGSYLADVIELNNISFMHVTPSVLATLPRERALPSLMQISVGGEMVPQTLLDAWRERVSICNAYGPTECTVVMAHRPQSGPGISSGDVGRPHPHTAFHVLSDDMTALPLTAVSVAVNEESQTLVAFIAPADSEGVLAGVAKVLPRYMVPSKVIALDDLPRNANDKRNLLQHAPNLRIIDLFKHATLEAQANFLAQASVPASSSNKTKGCSSRRHTIAISPVAEDVHEVEAAMVSVWSSLLNKSNLDSNANFFELGGNSLIVPRLLSSIRQRWPTSTIKLTDIFRHATIASQARLINLGLSLEPVAARPSTRLVKTSSRKASILADEKVAAKTSTRKKSVLADDEVSDAIAIIGIAGRFPGANSADEFFDVLLSQQEALSDVPLPSSPSSQFPGAIHVARRGTLKNLDGQCNKLVPLRPADSENMDPQQRIFIEVAAEALEDAGQQVSHDHEVRNRIGLCVGSTRSTWLSGRIVFIFARTFLTPCKVSEPVGKDGFYAAHRMALTPSASAQAAYHLNLQGPNITVNTACSSGLVALAQSVSHLRAKDCDLSVAGGVSIDFPQEGYTTAEGKIFSPSGHCRPFDHRADGGVPADGVCAVVLKRLDDAITDQDQIYGVIAGVATGSDGLIDKTELGTPSPRGQFEVIKSAWTKSGVRDPQDVYVELHGSGTAIGDALELEALSLAKLGLGLNGNWIVGSNKGNIGNCEAASGLASLVKICKSIESGTIPPMLDFERPNPIIDPGFPFGFANRPVSVSRSHVFAVSSSGYGGVNAHCVVTLPPSGLSRSSRGRSLVKLPDHQAVSSMTASVSSQVPVSDIAASIVTVAAGVMDLPLDQSTDLRAHGLTSLKQIQVVQKLRTLRPELHLPISAFAQDSVTPLSLAARVQGVTGPKTSTPASSARPAAVMSSKFCTILHSGDASSVYALIAPAGGSCAGFVDFTKYEAAADNSRTVVSLEHPHFCRNDVSIDETLSIEHLASVYSKELLAVLPQLTHLTLVGASFGGVIAHEMVEYLSPHGVVLEKMVLLDSPCPSTYYPGHSLPCTAFLSNVLDVSVLSIYDESDAKSPFNVDEQILDTMKLKDLNEVLEGLTLGVEHVLERMSSAKEGQDVRQVIASYDWRTLARVYVENVLALADFASDVRALSAPRTVDVSCQLIFVGRSEAPCGWQDMYQDRLLTLVVEGTHAGVCKGENAAQAPQQLNTNLHGELKVKALERWNAGTLDA</sequence>
<feature type="domain" description="Ketosynthase family 3 (KS3)" evidence="8">
    <location>
        <begin position="1063"/>
        <end position="1494"/>
    </location>
</feature>
<dbReference type="EMBL" id="JARJCN010000008">
    <property type="protein sequence ID" value="KAJ7098559.1"/>
    <property type="molecule type" value="Genomic_DNA"/>
</dbReference>